<dbReference type="PaxDb" id="610130-Closa_1432"/>
<dbReference type="InterPro" id="IPR048574">
    <property type="entry name" value="RUBY_RBDX"/>
</dbReference>
<dbReference type="PANTHER" id="PTHR43865:SF1">
    <property type="entry name" value="RUBRERYTHRIN-RELATED"/>
    <property type="match status" value="1"/>
</dbReference>
<dbReference type="PROSITE" id="PS50905">
    <property type="entry name" value="FERRITIN_LIKE"/>
    <property type="match status" value="1"/>
</dbReference>
<dbReference type="STRING" id="610130.Closa_1432"/>
<dbReference type="InterPro" id="IPR012347">
    <property type="entry name" value="Ferritin-like"/>
</dbReference>
<dbReference type="SUPFAM" id="SSF57802">
    <property type="entry name" value="Rubredoxin-like"/>
    <property type="match status" value="1"/>
</dbReference>
<evidence type="ECO:0000256" key="5">
    <source>
        <dbReference type="ARBA" id="ARBA00023004"/>
    </source>
</evidence>
<dbReference type="eggNOG" id="COG1592">
    <property type="taxonomic scope" value="Bacteria"/>
</dbReference>
<dbReference type="InterPro" id="IPR009078">
    <property type="entry name" value="Ferritin-like_SF"/>
</dbReference>
<keyword evidence="4" id="KW-0249">Electron transport</keyword>
<dbReference type="InterPro" id="IPR009040">
    <property type="entry name" value="Ferritin-like_diiron"/>
</dbReference>
<evidence type="ECO:0000313" key="8">
    <source>
        <dbReference type="Proteomes" id="UP000001662"/>
    </source>
</evidence>
<dbReference type="PANTHER" id="PTHR43865">
    <property type="entry name" value="RUBRERYTHRIN-RELATED"/>
    <property type="match status" value="1"/>
</dbReference>
<evidence type="ECO:0000313" key="7">
    <source>
        <dbReference type="EMBL" id="ADL04033.1"/>
    </source>
</evidence>
<proteinExistence type="predicted"/>
<evidence type="ECO:0000256" key="2">
    <source>
        <dbReference type="ARBA" id="ARBA00022448"/>
    </source>
</evidence>
<feature type="domain" description="Ferritin-like diiron" evidence="6">
    <location>
        <begin position="3"/>
        <end position="135"/>
    </location>
</feature>
<dbReference type="SUPFAM" id="SSF47240">
    <property type="entry name" value="Ferritin-like"/>
    <property type="match status" value="1"/>
</dbReference>
<dbReference type="RefSeq" id="WP_013272124.1">
    <property type="nucleotide sequence ID" value="NC_014376.1"/>
</dbReference>
<dbReference type="HOGENOM" id="CLU_095256_0_1_9"/>
<reference evidence="7" key="1">
    <citation type="submission" date="2010-07" db="EMBL/GenBank/DDBJ databases">
        <title>Complete sequence of Clostridium saccharolyticum WM1.</title>
        <authorList>
            <consortium name="US DOE Joint Genome Institute"/>
            <person name="Lucas S."/>
            <person name="Copeland A."/>
            <person name="Lapidus A."/>
            <person name="Cheng J.-F."/>
            <person name="Bruce D."/>
            <person name="Goodwin L."/>
            <person name="Pitluck S."/>
            <person name="Chertkov O."/>
            <person name="Detter J.C."/>
            <person name="Han C."/>
            <person name="Tapia R."/>
            <person name="Land M."/>
            <person name="Hauser L."/>
            <person name="Chang Y.-J."/>
            <person name="Jeffries C."/>
            <person name="Kyrpides N."/>
            <person name="Ivanova N."/>
            <person name="Mikhailova N."/>
            <person name="Mouttaki H."/>
            <person name="Lin L."/>
            <person name="Zhou J."/>
            <person name="Hemme C.L."/>
            <person name="Woyke T."/>
        </authorList>
    </citation>
    <scope>NUCLEOTIDE SEQUENCE [LARGE SCALE GENOMIC DNA]</scope>
    <source>
        <strain evidence="7">WM1</strain>
    </source>
</reference>
<keyword evidence="2" id="KW-0813">Transport</keyword>
<dbReference type="KEGG" id="csh:Closa_1432"/>
<protein>
    <submittedName>
        <fullName evidence="7">Rubrerythrin</fullName>
    </submittedName>
</protein>
<name>D9R958_LACSW</name>
<dbReference type="Pfam" id="PF02915">
    <property type="entry name" value="Rubrerythrin"/>
    <property type="match status" value="1"/>
</dbReference>
<organism evidence="7 8">
    <name type="scientific">Lacrimispora saccharolytica (strain ATCC 35040 / DSM 2544 / NRCC 2533 / WM1)</name>
    <name type="common">Clostridium saccharolyticum</name>
    <dbReference type="NCBI Taxonomy" id="610130"/>
    <lineage>
        <taxon>Bacteria</taxon>
        <taxon>Bacillati</taxon>
        <taxon>Bacillota</taxon>
        <taxon>Clostridia</taxon>
        <taxon>Lachnospirales</taxon>
        <taxon>Lachnospiraceae</taxon>
        <taxon>Lacrimispora</taxon>
    </lineage>
</organism>
<sequence length="181" mass="20848">MMSFIESDTYKNLVMLYEKELMFSARYELYSLIARSDGFIEYANIYDSFARQDREHARIWLRNLSQGNLPGTAETLIESAKAENNLASIEYQNAIQVARQEGYNEIVSLMAGIANINFNHELVFQQMYNNIILNQVYCKPNEILWTCIQCGNIMSGLCAPEICPVCGFPQGYYRPLNDCIY</sequence>
<dbReference type="EMBL" id="CP002109">
    <property type="protein sequence ID" value="ADL04033.1"/>
    <property type="molecule type" value="Genomic_DNA"/>
</dbReference>
<dbReference type="Pfam" id="PF21349">
    <property type="entry name" value="RUBY_RBDX"/>
    <property type="match status" value="1"/>
</dbReference>
<dbReference type="OrthoDB" id="9799749at2"/>
<accession>D9R958</accession>
<evidence type="ECO:0000256" key="1">
    <source>
        <dbReference type="ARBA" id="ARBA00001965"/>
    </source>
</evidence>
<keyword evidence="8" id="KW-1185">Reference proteome</keyword>
<dbReference type="InterPro" id="IPR003251">
    <property type="entry name" value="Rr_diiron-bd_dom"/>
</dbReference>
<dbReference type="AlphaFoldDB" id="D9R958"/>
<evidence type="ECO:0000256" key="4">
    <source>
        <dbReference type="ARBA" id="ARBA00022982"/>
    </source>
</evidence>
<evidence type="ECO:0000259" key="6">
    <source>
        <dbReference type="PROSITE" id="PS50905"/>
    </source>
</evidence>
<gene>
    <name evidence="7" type="ordered locus">Closa_1432</name>
</gene>
<keyword evidence="3" id="KW-0479">Metal-binding</keyword>
<dbReference type="GO" id="GO:0016491">
    <property type="term" value="F:oxidoreductase activity"/>
    <property type="evidence" value="ECO:0007669"/>
    <property type="project" value="InterPro"/>
</dbReference>
<dbReference type="Gene3D" id="2.20.28.10">
    <property type="match status" value="1"/>
</dbReference>
<dbReference type="Gene3D" id="1.20.1260.10">
    <property type="match status" value="1"/>
</dbReference>
<dbReference type="GO" id="GO:0046872">
    <property type="term" value="F:metal ion binding"/>
    <property type="evidence" value="ECO:0007669"/>
    <property type="project" value="UniProtKB-KW"/>
</dbReference>
<evidence type="ECO:0000256" key="3">
    <source>
        <dbReference type="ARBA" id="ARBA00022723"/>
    </source>
</evidence>
<dbReference type="InterPro" id="IPR052364">
    <property type="entry name" value="Rubrerythrin"/>
</dbReference>
<dbReference type="Proteomes" id="UP000001662">
    <property type="component" value="Chromosome"/>
</dbReference>
<keyword evidence="5" id="KW-0408">Iron</keyword>
<comment type="cofactor">
    <cofactor evidence="1">
        <name>Fe(3+)</name>
        <dbReference type="ChEBI" id="CHEBI:29034"/>
    </cofactor>
</comment>